<dbReference type="InterPro" id="IPR016163">
    <property type="entry name" value="Ald_DH_C"/>
</dbReference>
<proteinExistence type="inferred from homology"/>
<dbReference type="Gene3D" id="3.40.309.10">
    <property type="entry name" value="Aldehyde Dehydrogenase, Chain A, domain 2"/>
    <property type="match status" value="1"/>
</dbReference>
<dbReference type="AlphaFoldDB" id="A0A1X6NLU9"/>
<dbReference type="EMBL" id="KV919468">
    <property type="protein sequence ID" value="OSX69619.1"/>
    <property type="molecule type" value="Genomic_DNA"/>
</dbReference>
<evidence type="ECO:0000259" key="4">
    <source>
        <dbReference type="Pfam" id="PF00171"/>
    </source>
</evidence>
<keyword evidence="6" id="KW-1185">Reference proteome</keyword>
<accession>A0A1X6NLU9</accession>
<keyword evidence="1 3" id="KW-0560">Oxidoreductase</keyword>
<comment type="similarity">
    <text evidence="3">Belongs to the aldehyde dehydrogenase family.</text>
</comment>
<dbReference type="InterPro" id="IPR016162">
    <property type="entry name" value="Ald_DH_N"/>
</dbReference>
<dbReference type="PROSITE" id="PS00687">
    <property type="entry name" value="ALDEHYDE_DEHYDR_GLU"/>
    <property type="match status" value="1"/>
</dbReference>
<feature type="active site" evidence="2">
    <location>
        <position position="215"/>
    </location>
</feature>
<dbReference type="GO" id="GO:0016620">
    <property type="term" value="F:oxidoreductase activity, acting on the aldehyde or oxo group of donors, NAD or NADP as acceptor"/>
    <property type="evidence" value="ECO:0007669"/>
    <property type="project" value="InterPro"/>
</dbReference>
<organism evidence="5 6">
    <name type="scientific">Porphyra umbilicalis</name>
    <name type="common">Purple laver</name>
    <name type="synonym">Red alga</name>
    <dbReference type="NCBI Taxonomy" id="2786"/>
    <lineage>
        <taxon>Eukaryota</taxon>
        <taxon>Rhodophyta</taxon>
        <taxon>Bangiophyceae</taxon>
        <taxon>Bangiales</taxon>
        <taxon>Bangiaceae</taxon>
        <taxon>Porphyra</taxon>
    </lineage>
</organism>
<evidence type="ECO:0000256" key="2">
    <source>
        <dbReference type="PROSITE-ProRule" id="PRU10007"/>
    </source>
</evidence>
<feature type="domain" description="Aldehyde dehydrogenase" evidence="4">
    <location>
        <begin position="8"/>
        <end position="446"/>
    </location>
</feature>
<name>A0A1X6NLU9_PORUM</name>
<protein>
    <recommendedName>
        <fullName evidence="4">Aldehyde dehydrogenase domain-containing protein</fullName>
    </recommendedName>
</protein>
<evidence type="ECO:0000256" key="1">
    <source>
        <dbReference type="ARBA" id="ARBA00023002"/>
    </source>
</evidence>
<evidence type="ECO:0000256" key="3">
    <source>
        <dbReference type="RuleBase" id="RU003345"/>
    </source>
</evidence>
<dbReference type="Pfam" id="PF00171">
    <property type="entry name" value="Aldedh"/>
    <property type="match status" value="1"/>
</dbReference>
<evidence type="ECO:0000313" key="6">
    <source>
        <dbReference type="Proteomes" id="UP000218209"/>
    </source>
</evidence>
<sequence>MDDPPPAVAAAAAAARAAQPAWAAAGPAARGAALVRFADALDAAAPALIGALGADLRRPDGSISATEVASTSAAARGWAAAAAAAVAPPPPLPSPTLPGVTHRVSREPYGLVGVVAPWNFPLLLAFIDALPALAVGAAVLLKPSEVTPRWIPAARAAVAAAGGGLADVLRLVEGGPDTGAAVVDAVDAVCFTGSVATGRAVAVAAARRLIPAYLELGGKDAAIVTASADVDTAAAAIAYAGTVNAGQSCMSIERVYVEAPVADAFVARLVAHVDAVRAAGLNGPAVRAAEADRARRHIADAVAKGATVATGGRVAPDRAAAAAAGAAAPLRVDETVLTGVDHTMDVMTDETFAPILPVMVVPSVDAAVAAANDSAYGLSGAVFAGTPDEAAAVGGRLAAGGVSANDVLLTAFSPAGGKTAWGVSGVGTASRTGPRSADRFLRTRNVMVGGRGGGHRPWWFSSVLARRAAGAGRDAADEKGGGGAA</sequence>
<dbReference type="InterPro" id="IPR016161">
    <property type="entry name" value="Ald_DH/histidinol_DH"/>
</dbReference>
<gene>
    <name evidence="5" type="ORF">BU14_1338s0001</name>
</gene>
<evidence type="ECO:0000313" key="5">
    <source>
        <dbReference type="EMBL" id="OSX69619.1"/>
    </source>
</evidence>
<dbReference type="SUPFAM" id="SSF53720">
    <property type="entry name" value="ALDH-like"/>
    <property type="match status" value="1"/>
</dbReference>
<dbReference type="PANTHER" id="PTHR11699">
    <property type="entry name" value="ALDEHYDE DEHYDROGENASE-RELATED"/>
    <property type="match status" value="1"/>
</dbReference>
<dbReference type="Gene3D" id="3.40.605.10">
    <property type="entry name" value="Aldehyde Dehydrogenase, Chain A, domain 1"/>
    <property type="match status" value="1"/>
</dbReference>
<dbReference type="InterPro" id="IPR015590">
    <property type="entry name" value="Aldehyde_DH_dom"/>
</dbReference>
<reference evidence="5 6" key="1">
    <citation type="submission" date="2017-03" db="EMBL/GenBank/DDBJ databases">
        <title>WGS assembly of Porphyra umbilicalis.</title>
        <authorList>
            <person name="Brawley S.H."/>
            <person name="Blouin N.A."/>
            <person name="Ficko-Blean E."/>
            <person name="Wheeler G.L."/>
            <person name="Lohr M."/>
            <person name="Goodson H.V."/>
            <person name="Jenkins J.W."/>
            <person name="Blaby-Haas C.E."/>
            <person name="Helliwell K.E."/>
            <person name="Chan C."/>
            <person name="Marriage T."/>
            <person name="Bhattacharya D."/>
            <person name="Klein A.S."/>
            <person name="Badis Y."/>
            <person name="Brodie J."/>
            <person name="Cao Y."/>
            <person name="Collen J."/>
            <person name="Dittami S.M."/>
            <person name="Gachon C.M."/>
            <person name="Green B.R."/>
            <person name="Karpowicz S."/>
            <person name="Kim J.W."/>
            <person name="Kudahl U."/>
            <person name="Lin S."/>
            <person name="Michel G."/>
            <person name="Mittag M."/>
            <person name="Olson B.J."/>
            <person name="Pangilinan J."/>
            <person name="Peng Y."/>
            <person name="Qiu H."/>
            <person name="Shu S."/>
            <person name="Singer J.T."/>
            <person name="Smith A.G."/>
            <person name="Sprecher B.N."/>
            <person name="Wagner V."/>
            <person name="Wang W."/>
            <person name="Wang Z.-Y."/>
            <person name="Yan J."/>
            <person name="Yarish C."/>
            <person name="Zoeuner-Riek S."/>
            <person name="Zhuang Y."/>
            <person name="Zou Y."/>
            <person name="Lindquist E.A."/>
            <person name="Grimwood J."/>
            <person name="Barry K."/>
            <person name="Rokhsar D.S."/>
            <person name="Schmutz J."/>
            <person name="Stiller J.W."/>
            <person name="Grossman A.R."/>
            <person name="Prochnik S.E."/>
        </authorList>
    </citation>
    <scope>NUCLEOTIDE SEQUENCE [LARGE SCALE GENOMIC DNA]</scope>
    <source>
        <strain evidence="5">4086291</strain>
    </source>
</reference>
<dbReference type="Proteomes" id="UP000218209">
    <property type="component" value="Unassembled WGS sequence"/>
</dbReference>
<dbReference type="InterPro" id="IPR029510">
    <property type="entry name" value="Ald_DH_CS_GLU"/>
</dbReference>
<dbReference type="OrthoDB" id="440325at2759"/>